<dbReference type="InterPro" id="IPR019391">
    <property type="entry name" value="Storkhead-box_WHD"/>
</dbReference>
<dbReference type="InterPro" id="IPR040126">
    <property type="entry name" value="STOX1/2"/>
</dbReference>
<gene>
    <name evidence="3" type="primary">Stox1</name>
</gene>
<dbReference type="PANTHER" id="PTHR22437">
    <property type="entry name" value="WINGED HELIX DOMAIN-CONTAINING PROTEIN"/>
    <property type="match status" value="1"/>
</dbReference>
<dbReference type="GO" id="GO:0048839">
    <property type="term" value="P:inner ear development"/>
    <property type="evidence" value="ECO:0007669"/>
    <property type="project" value="Ensembl"/>
</dbReference>
<dbReference type="PANTHER" id="PTHR22437:SF1">
    <property type="entry name" value="STORKHEAD-BOX PROTEIN 1"/>
    <property type="match status" value="1"/>
</dbReference>
<dbReference type="GO" id="GO:0071500">
    <property type="term" value="P:cellular response to nitrosative stress"/>
    <property type="evidence" value="ECO:0007669"/>
    <property type="project" value="Ensembl"/>
</dbReference>
<feature type="region of interest" description="Disordered" evidence="1">
    <location>
        <begin position="395"/>
        <end position="470"/>
    </location>
</feature>
<dbReference type="GO" id="GO:0000977">
    <property type="term" value="F:RNA polymerase II transcription regulatory region sequence-specific DNA binding"/>
    <property type="evidence" value="ECO:0007669"/>
    <property type="project" value="Ensembl"/>
</dbReference>
<evidence type="ECO:0000256" key="1">
    <source>
        <dbReference type="SAM" id="MobiDB-lite"/>
    </source>
</evidence>
<dbReference type="GO" id="GO:1902882">
    <property type="term" value="P:regulation of response to oxidative stress"/>
    <property type="evidence" value="ECO:0007669"/>
    <property type="project" value="Ensembl"/>
</dbReference>
<dbReference type="GO" id="GO:1904120">
    <property type="term" value="P:positive regulation of otic vesicle morphogenesis"/>
    <property type="evidence" value="ECO:0007669"/>
    <property type="project" value="Ensembl"/>
</dbReference>
<protein>
    <submittedName>
        <fullName evidence="3">Storkhead box 1</fullName>
    </submittedName>
</protein>
<feature type="region of interest" description="Disordered" evidence="1">
    <location>
        <begin position="911"/>
        <end position="940"/>
    </location>
</feature>
<dbReference type="Proteomes" id="UP000694386">
    <property type="component" value="Unplaced"/>
</dbReference>
<feature type="region of interest" description="Disordered" evidence="1">
    <location>
        <begin position="490"/>
        <end position="543"/>
    </location>
</feature>
<dbReference type="GO" id="GO:1901858">
    <property type="term" value="P:regulation of mitochondrial DNA metabolic process"/>
    <property type="evidence" value="ECO:0007669"/>
    <property type="project" value="Ensembl"/>
</dbReference>
<dbReference type="GO" id="GO:0051881">
    <property type="term" value="P:regulation of mitochondrial membrane potential"/>
    <property type="evidence" value="ECO:0007669"/>
    <property type="project" value="Ensembl"/>
</dbReference>
<dbReference type="GO" id="GO:0005829">
    <property type="term" value="C:cytosol"/>
    <property type="evidence" value="ECO:0007669"/>
    <property type="project" value="Ensembl"/>
</dbReference>
<evidence type="ECO:0000313" key="3">
    <source>
        <dbReference type="Ensembl" id="ENSCGRP00001018122.1"/>
    </source>
</evidence>
<evidence type="ECO:0000259" key="2">
    <source>
        <dbReference type="Pfam" id="PF10264"/>
    </source>
</evidence>
<dbReference type="GO" id="GO:1900087">
    <property type="term" value="P:positive regulation of G1/S transition of mitotic cell cycle"/>
    <property type="evidence" value="ECO:0007669"/>
    <property type="project" value="Ensembl"/>
</dbReference>
<feature type="compositionally biased region" description="Basic residues" evidence="1">
    <location>
        <begin position="408"/>
        <end position="429"/>
    </location>
</feature>
<dbReference type="GO" id="GO:0051897">
    <property type="term" value="P:positive regulation of phosphatidylinositol 3-kinase/protein kinase B signal transduction"/>
    <property type="evidence" value="ECO:0007669"/>
    <property type="project" value="Ensembl"/>
</dbReference>
<evidence type="ECO:0000313" key="4">
    <source>
        <dbReference type="Proteomes" id="UP000694386"/>
    </source>
</evidence>
<dbReference type="GO" id="GO:0010628">
    <property type="term" value="P:positive regulation of gene expression"/>
    <property type="evidence" value="ECO:0007669"/>
    <property type="project" value="Ensembl"/>
</dbReference>
<dbReference type="GO" id="GO:0005938">
    <property type="term" value="C:cell cortex"/>
    <property type="evidence" value="ECO:0007669"/>
    <property type="project" value="Ensembl"/>
</dbReference>
<dbReference type="GO" id="GO:0001650">
    <property type="term" value="C:fibrillar center"/>
    <property type="evidence" value="ECO:0007669"/>
    <property type="project" value="Ensembl"/>
</dbReference>
<dbReference type="GO" id="GO:0010971">
    <property type="term" value="P:positive regulation of G2/M transition of mitotic cell cycle"/>
    <property type="evidence" value="ECO:0007669"/>
    <property type="project" value="Ensembl"/>
</dbReference>
<dbReference type="Ensembl" id="ENSCGRT00001022366.1">
    <property type="protein sequence ID" value="ENSCGRP00001018122.1"/>
    <property type="gene ID" value="ENSCGRG00001017967.1"/>
</dbReference>
<sequence length="983" mass="108202">MARPVQLAPGSLALVLSPREAGQAAGKPGGRALFRAFRRANARCFWNASLVRAASRLAFVGWLQRRVLLVRAPQPCVQVLRDAWRRRALRSPRGFRITAVGDVFPVQMSPIAQCQFVPLAEVLCCTIADMNAGQVAVTQESLLEHLVKLYPGIAVPSPDILYSTLGALIQERKIYHTGEGYFIVTPNTYFITNTPIQGNTSALRPEEGCSAPTSVTYLVSVDCCAELVQENWVPVSHCPSCQCFLDTSMQDTKDPLADAEETRKNQEGLEPMPLTRNHIVSAPEDTHICVSPKPLPYTKDKGKKFGFGFLWRSLSRKEKLKTEYHSFSAQFPPEEWPVRDEDGSNNIPRDVEHAIIKRINPVLTVDNLIKHTVLMQKYEEQKKYNSQGTSTDVLTTRQKCSSKEGIRKRQGRCPKPHRRGCSHRDRHKAWSQGNELEPGSIGLEKHPKIPAAQPAPKMSSPSEEIQQLHGGNPAVLGSQLIYKKQISNPFQGMHFRGHPVSKGPNVQKSQDLKPSPDGSEEKSFQRAGSSGPSSAFDGGAQEPYVEQCPDKQEAETMHAMKAPVHPVCDVRGGLGNYPPHSVLLSHPRCCSFREGMLRSGVYNEESKVIPEVLRKSHSDCDMFLGPKEMHRVLPSQTSPSLEPVSCVCTSVDKTIYQFQSLSLLDCPAGANHLRTQERQDGDSEELTWKVFVPEAEIVTMENEGLSGNEQDKAALNQSDVGVDDGACSSLYLEDDDFSETDDDSFHTLPGHTECSFAGRDGQNRLGRPMVTGRSLTECNSKTNRFEPLTLKRNHWYKATGLFANSGEGANPDLTDSPGLNSGTPLGFSYEGEPTAACVQAPAATGGSLLKCSTVRKTSCGAEILRDSLGDTGKNPTGWRQSPPNQEMEKHLTDKLQLFNTSHVQVLAQEPHPEHSGLEGTESYSMTGDSGIDSPRTQSLTSNNSVILDGFKRRQNFLQNCEGMKKSQTLPSNSLLQLTPVINV</sequence>
<feature type="domain" description="Winged helix Storkhead-box1" evidence="2">
    <location>
        <begin position="108"/>
        <end position="186"/>
    </location>
</feature>
<dbReference type="GO" id="GO:0010821">
    <property type="term" value="P:regulation of mitochondrion organization"/>
    <property type="evidence" value="ECO:0007669"/>
    <property type="project" value="Ensembl"/>
</dbReference>
<organism evidence="3 4">
    <name type="scientific">Cricetulus griseus</name>
    <name type="common">Chinese hamster</name>
    <name type="synonym">Cricetulus barabensis griseus</name>
    <dbReference type="NCBI Taxonomy" id="10029"/>
    <lineage>
        <taxon>Eukaryota</taxon>
        <taxon>Metazoa</taxon>
        <taxon>Chordata</taxon>
        <taxon>Craniata</taxon>
        <taxon>Vertebrata</taxon>
        <taxon>Euteleostomi</taxon>
        <taxon>Mammalia</taxon>
        <taxon>Eutheria</taxon>
        <taxon>Euarchontoglires</taxon>
        <taxon>Glires</taxon>
        <taxon>Rodentia</taxon>
        <taxon>Myomorpha</taxon>
        <taxon>Muroidea</taxon>
        <taxon>Cricetidae</taxon>
        <taxon>Cricetinae</taxon>
        <taxon>Cricetulus</taxon>
    </lineage>
</organism>
<reference evidence="3" key="2">
    <citation type="submission" date="2025-09" db="UniProtKB">
        <authorList>
            <consortium name="Ensembl"/>
        </authorList>
    </citation>
    <scope>IDENTIFICATION</scope>
</reference>
<dbReference type="GO" id="GO:0005654">
    <property type="term" value="C:nucleoplasm"/>
    <property type="evidence" value="ECO:0007669"/>
    <property type="project" value="Ensembl"/>
</dbReference>
<dbReference type="AlphaFoldDB" id="A0A8C2MHY5"/>
<dbReference type="GO" id="GO:0006357">
    <property type="term" value="P:regulation of transcription by RNA polymerase II"/>
    <property type="evidence" value="ECO:0007669"/>
    <property type="project" value="Ensembl"/>
</dbReference>
<name>A0A8C2MHY5_CRIGR</name>
<reference evidence="3" key="1">
    <citation type="submission" date="2025-08" db="UniProtKB">
        <authorList>
            <consortium name="Ensembl"/>
        </authorList>
    </citation>
    <scope>IDENTIFICATION</scope>
</reference>
<accession>A0A8C2MHY5</accession>
<dbReference type="GO" id="GO:0010629">
    <property type="term" value="P:negative regulation of gene expression"/>
    <property type="evidence" value="ECO:0007669"/>
    <property type="project" value="Ensembl"/>
</dbReference>
<dbReference type="Pfam" id="PF10264">
    <property type="entry name" value="WHD_Storkhead"/>
    <property type="match status" value="1"/>
</dbReference>
<dbReference type="GO" id="GO:0005813">
    <property type="term" value="C:centrosome"/>
    <property type="evidence" value="ECO:0007669"/>
    <property type="project" value="Ensembl"/>
</dbReference>
<proteinExistence type="predicted"/>